<accession>E3W056</accession>
<evidence type="ECO:0000256" key="1">
    <source>
        <dbReference type="SAM" id="Phobius"/>
    </source>
</evidence>
<gene>
    <name evidence="2" type="primary">R372</name>
    <name evidence="3" type="ORF">MIMI_R372</name>
</gene>
<keyword evidence="1" id="KW-0472">Membrane</keyword>
<dbReference type="Proteomes" id="UP000274448">
    <property type="component" value="Segment"/>
</dbReference>
<reference evidence="2 5" key="2">
    <citation type="journal article" date="2011" name="Virol. J.">
        <title>Breaking the 1000-gene barrier for Mimivirus using ultra-deep genome and transcriptome sequencing.</title>
        <authorList>
            <person name="Legendre M."/>
            <person name="Santini S."/>
            <person name="Rico A."/>
            <person name="Abergel C."/>
            <person name="Claverie J.M."/>
        </authorList>
    </citation>
    <scope>NUCLEOTIDE SEQUENCE [LARGE SCALE GENOMIC DNA]</scope>
</reference>
<dbReference type="InterPro" id="IPR038765">
    <property type="entry name" value="Papain-like_cys_pep_sf"/>
</dbReference>
<dbReference type="KEGG" id="vg:9924994"/>
<evidence type="ECO:0000313" key="6">
    <source>
        <dbReference type="Proteomes" id="UP000240552"/>
    </source>
</evidence>
<feature type="transmembrane region" description="Helical" evidence="1">
    <location>
        <begin position="5"/>
        <end position="23"/>
    </location>
</feature>
<keyword evidence="1" id="KW-1133">Transmembrane helix</keyword>
<dbReference type="GeneID" id="9924994"/>
<dbReference type="EMBL" id="JN036606">
    <property type="protein sequence ID" value="AEJ34607.1"/>
    <property type="molecule type" value="Genomic_DNA"/>
</dbReference>
<dbReference type="SUPFAM" id="SSF54001">
    <property type="entry name" value="Cysteine proteinases"/>
    <property type="match status" value="1"/>
</dbReference>
<organism evidence="2 5">
    <name type="scientific">Acanthamoeba polyphaga mimivirus</name>
    <name type="common">APMV</name>
    <dbReference type="NCBI Taxonomy" id="212035"/>
    <lineage>
        <taxon>Viruses</taxon>
        <taxon>Varidnaviria</taxon>
        <taxon>Bamfordvirae</taxon>
        <taxon>Nucleocytoviricota</taxon>
        <taxon>Megaviricetes</taxon>
        <taxon>Imitervirales</taxon>
        <taxon>Mimiviridae</taxon>
        <taxon>Megamimivirinae</taxon>
        <taxon>Mimivirus</taxon>
        <taxon>Mimivirus bradfordmassiliense</taxon>
    </lineage>
</organism>
<evidence type="ECO:0000313" key="2">
    <source>
        <dbReference type="EMBL" id="ADO18593.1"/>
    </source>
</evidence>
<organismHost>
    <name type="scientific">Acanthamoeba polyphaga</name>
    <name type="common">Amoeba</name>
    <dbReference type="NCBI Taxonomy" id="5757"/>
</organismHost>
<protein>
    <submittedName>
        <fullName evidence="3">Uncharacterized protein R372</fullName>
    </submittedName>
</protein>
<dbReference type="Proteomes" id="UP000201519">
    <property type="component" value="Segment"/>
</dbReference>
<keyword evidence="1" id="KW-0812">Transmembrane</keyword>
<dbReference type="Gene3D" id="3.90.1720.10">
    <property type="entry name" value="endopeptidase domain like (from Nostoc punctiforme)"/>
    <property type="match status" value="1"/>
</dbReference>
<reference evidence="4 7" key="3">
    <citation type="submission" date="2014-10" db="EMBL/GenBank/DDBJ databases">
        <title>Pan-genome analysis of Brazilian lineage A amoebal mimiviruses.</title>
        <authorList>
            <person name="Assis F.L."/>
            <person name="Abrahao J.S."/>
            <person name="Kroon E.G."/>
            <person name="Dornas F.P."/>
            <person name="Andrade K.R."/>
            <person name="Borato P.V.M."/>
            <person name="Pilotto M.R."/>
            <person name="Benamar S."/>
            <person name="LaScola B."/>
            <person name="Colson P."/>
        </authorList>
    </citation>
    <scope>NUCLEOTIDE SEQUENCE [LARGE SCALE GENOMIC DNA]</scope>
    <source>
        <strain evidence="4 7">Amazonia</strain>
    </source>
</reference>
<evidence type="ECO:0000313" key="4">
    <source>
        <dbReference type="EMBL" id="AKI81038.1"/>
    </source>
</evidence>
<keyword evidence="5" id="KW-1185">Reference proteome</keyword>
<proteinExistence type="predicted"/>
<reference evidence="3 6" key="1">
    <citation type="journal article" date="2011" name="Proc. Natl. Acad. Sci. U.S.A.">
        <title>Mimivirus shows dramatic genome reduction after intraamoebal culture.</title>
        <authorList>
            <person name="Boyer M."/>
            <person name="Azza S."/>
            <person name="Barrassi L."/>
            <person name="Klose T."/>
            <person name="Campocasso A."/>
            <person name="Pagnier I."/>
            <person name="Fournous G."/>
            <person name="Borg A."/>
            <person name="Robert C."/>
            <person name="Zhang X."/>
            <person name="Desnues C."/>
            <person name="Henrissat B."/>
            <person name="Rossmann M.G."/>
            <person name="La Scola B."/>
            <person name="Raoult D."/>
        </authorList>
    </citation>
    <scope>NUCLEOTIDE SEQUENCE [LARGE SCALE GENOMIC DNA]</scope>
    <source>
        <strain evidence="3">M4</strain>
    </source>
</reference>
<evidence type="ECO:0000313" key="7">
    <source>
        <dbReference type="Proteomes" id="UP000274448"/>
    </source>
</evidence>
<dbReference type="RefSeq" id="YP_003986877.1">
    <property type="nucleotide sequence ID" value="NC_014649.1"/>
</dbReference>
<dbReference type="Proteomes" id="UP000240552">
    <property type="component" value="Segment"/>
</dbReference>
<accession>A0A0G2Y5E1</accession>
<evidence type="ECO:0000313" key="5">
    <source>
        <dbReference type="Proteomes" id="UP000201519"/>
    </source>
</evidence>
<dbReference type="EMBL" id="HQ336222">
    <property type="protein sequence ID" value="ADO18593.1"/>
    <property type="molecule type" value="Genomic_DNA"/>
</dbReference>
<dbReference type="EMBL" id="KM982403">
    <property type="protein sequence ID" value="AKI81038.1"/>
    <property type="molecule type" value="Genomic_DNA"/>
</dbReference>
<dbReference type="SMR" id="A0A0G2Y5E1"/>
<sequence>MILRIIIFVIIILVVSLLLIYFVNKKPIINTQIENYSDIKNKFKTGDIILFSCRKHNTFIDEIKYFSRTKLIGSEFGHVGLILRDKKKLYVIEFTDYEHPGDQVAKRYHDLGKGGMRVIELETALREYNKDHMGCYAVRFISQEIPNDIFYDKIKKHRHKIFESKPKLLLLAFIDMLVMHKMSSDLATIFHNEDRMTCGEFVHTVLNDCNAIADYPSKIFWPYIVEDSDFNKILRSDISYSRLVKFIFDP</sequence>
<evidence type="ECO:0000313" key="3">
    <source>
        <dbReference type="EMBL" id="AEJ34607.1"/>
    </source>
</evidence>
<name>A0A0G2Y5E1_MIMIV</name>